<dbReference type="Gene3D" id="3.40.640.10">
    <property type="entry name" value="Type I PLP-dependent aspartate aminotransferase-like (Major domain)"/>
    <property type="match status" value="1"/>
</dbReference>
<dbReference type="GO" id="GO:0030170">
    <property type="term" value="F:pyridoxal phosphate binding"/>
    <property type="evidence" value="ECO:0007669"/>
    <property type="project" value="InterPro"/>
</dbReference>
<dbReference type="GO" id="GO:0047804">
    <property type="term" value="F:cysteine-S-conjugate beta-lyase activity"/>
    <property type="evidence" value="ECO:0007669"/>
    <property type="project" value="UniProtKB-EC"/>
</dbReference>
<dbReference type="RefSeq" id="XP_030045230.1">
    <property type="nucleotide sequence ID" value="XM_030189370.1"/>
</dbReference>
<evidence type="ECO:0000256" key="2">
    <source>
        <dbReference type="ARBA" id="ARBA00007441"/>
    </source>
</evidence>
<dbReference type="GeneID" id="115459558"/>
<dbReference type="Pfam" id="PF00155">
    <property type="entry name" value="Aminotran_1_2"/>
    <property type="match status" value="1"/>
</dbReference>
<accession>A0A6P7X3U1</accession>
<dbReference type="PANTHER" id="PTHR43807">
    <property type="entry name" value="FI04487P"/>
    <property type="match status" value="1"/>
</dbReference>
<dbReference type="InterPro" id="IPR051326">
    <property type="entry name" value="Kynurenine-oxoglutarate_AT"/>
</dbReference>
<evidence type="ECO:0000256" key="5">
    <source>
        <dbReference type="ARBA" id="ARBA00022898"/>
    </source>
</evidence>
<organism evidence="10 11">
    <name type="scientific">Microcaecilia unicolor</name>
    <dbReference type="NCBI Taxonomy" id="1415580"/>
    <lineage>
        <taxon>Eukaryota</taxon>
        <taxon>Metazoa</taxon>
        <taxon>Chordata</taxon>
        <taxon>Craniata</taxon>
        <taxon>Vertebrata</taxon>
        <taxon>Euteleostomi</taxon>
        <taxon>Amphibia</taxon>
        <taxon>Gymnophiona</taxon>
        <taxon>Siphonopidae</taxon>
        <taxon>Microcaecilia</taxon>
    </lineage>
</organism>
<dbReference type="InterPro" id="IPR015421">
    <property type="entry name" value="PyrdxlP-dep_Trfase_major"/>
</dbReference>
<dbReference type="InterPro" id="IPR015424">
    <property type="entry name" value="PyrdxlP-dep_Trfase"/>
</dbReference>
<dbReference type="GO" id="GO:0016212">
    <property type="term" value="F:kynurenine-oxoglutarate transaminase activity"/>
    <property type="evidence" value="ECO:0007669"/>
    <property type="project" value="UniProtKB-EC"/>
</dbReference>
<dbReference type="AlphaFoldDB" id="A0A6P7X3U1"/>
<evidence type="ECO:0000256" key="8">
    <source>
        <dbReference type="ARBA" id="ARBA00049325"/>
    </source>
</evidence>
<dbReference type="CDD" id="cd00609">
    <property type="entry name" value="AAT_like"/>
    <property type="match status" value="1"/>
</dbReference>
<dbReference type="InterPro" id="IPR015422">
    <property type="entry name" value="PyrdxlP-dep_Trfase_small"/>
</dbReference>
<protein>
    <submittedName>
        <fullName evidence="11">Kynurenine--oxoglutarate transaminase 1-like</fullName>
    </submittedName>
</protein>
<gene>
    <name evidence="11" type="primary">LOC115459558</name>
</gene>
<dbReference type="Proteomes" id="UP000515156">
    <property type="component" value="Unplaced"/>
</dbReference>
<evidence type="ECO:0000256" key="7">
    <source>
        <dbReference type="ARBA" id="ARBA00047478"/>
    </source>
</evidence>
<evidence type="ECO:0000313" key="11">
    <source>
        <dbReference type="RefSeq" id="XP_030045230.1"/>
    </source>
</evidence>
<reference evidence="11" key="1">
    <citation type="submission" date="2025-08" db="UniProtKB">
        <authorList>
            <consortium name="RefSeq"/>
        </authorList>
    </citation>
    <scope>IDENTIFICATION</scope>
</reference>
<dbReference type="OrthoDB" id="2414662at2759"/>
<dbReference type="KEGG" id="muo:115459558"/>
<comment type="catalytic activity">
    <reaction evidence="7">
        <text>L-kynurenine + 2-oxoglutarate = kynurenate + L-glutamate + H2O</text>
        <dbReference type="Rhea" id="RHEA:65560"/>
        <dbReference type="ChEBI" id="CHEBI:15377"/>
        <dbReference type="ChEBI" id="CHEBI:16810"/>
        <dbReference type="ChEBI" id="CHEBI:29985"/>
        <dbReference type="ChEBI" id="CHEBI:57959"/>
        <dbReference type="ChEBI" id="CHEBI:58454"/>
        <dbReference type="EC" id="2.6.1.7"/>
    </reaction>
    <physiologicalReaction direction="left-to-right" evidence="7">
        <dbReference type="Rhea" id="RHEA:65561"/>
    </physiologicalReaction>
</comment>
<evidence type="ECO:0000259" key="9">
    <source>
        <dbReference type="Pfam" id="PF00155"/>
    </source>
</evidence>
<comment type="similarity">
    <text evidence="2">Belongs to the class-I pyridoxal-phosphate-dependent aminotransferase family.</text>
</comment>
<dbReference type="InParanoid" id="A0A6P7X3U1"/>
<comment type="catalytic activity">
    <reaction evidence="8">
        <text>an S-substituted L-cysteine + H2O = a thiol + pyruvate + NH4(+)</text>
        <dbReference type="Rhea" id="RHEA:18121"/>
        <dbReference type="ChEBI" id="CHEBI:15361"/>
        <dbReference type="ChEBI" id="CHEBI:15377"/>
        <dbReference type="ChEBI" id="CHEBI:28938"/>
        <dbReference type="ChEBI" id="CHEBI:29256"/>
        <dbReference type="ChEBI" id="CHEBI:58717"/>
        <dbReference type="EC" id="4.4.1.13"/>
    </reaction>
    <physiologicalReaction direction="left-to-right" evidence="8">
        <dbReference type="Rhea" id="RHEA:18122"/>
    </physiologicalReaction>
</comment>
<sequence length="171" mass="19331">VFKREELKVISDLCVKHNLFASVMRCTNGWSMMEANNVRIASLPGMWDRSITIGSAGKSFSATGWKVGWALGPDHLLKHLRTVHQNSVYHCATAAQEAVSYMFKRELSLFGTPDSYFVQLPQELKQKRNRLAQCLTEVGMEPIIPEGSYYMMADISRFSEFPIPPSQKISL</sequence>
<dbReference type="InterPro" id="IPR004839">
    <property type="entry name" value="Aminotransferase_I/II_large"/>
</dbReference>
<evidence type="ECO:0000256" key="3">
    <source>
        <dbReference type="ARBA" id="ARBA00022576"/>
    </source>
</evidence>
<dbReference type="SUPFAM" id="SSF53383">
    <property type="entry name" value="PLP-dependent transferases"/>
    <property type="match status" value="1"/>
</dbReference>
<name>A0A6P7X3U1_9AMPH</name>
<keyword evidence="4" id="KW-0808">Transferase</keyword>
<evidence type="ECO:0000256" key="4">
    <source>
        <dbReference type="ARBA" id="ARBA00022679"/>
    </source>
</evidence>
<feature type="domain" description="Aminotransferase class I/classII large" evidence="9">
    <location>
        <begin position="4"/>
        <end position="156"/>
    </location>
</feature>
<keyword evidence="5" id="KW-0663">Pyridoxal phosphate</keyword>
<evidence type="ECO:0000256" key="1">
    <source>
        <dbReference type="ARBA" id="ARBA00001933"/>
    </source>
</evidence>
<dbReference type="PANTHER" id="PTHR43807:SF14">
    <property type="entry name" value="KYNURENINE--OXOGLUTARATE TRANSAMINASE 1"/>
    <property type="match status" value="1"/>
</dbReference>
<keyword evidence="3" id="KW-0032">Aminotransferase</keyword>
<dbReference type="Gene3D" id="3.90.1150.10">
    <property type="entry name" value="Aspartate Aminotransferase, domain 1"/>
    <property type="match status" value="1"/>
</dbReference>
<evidence type="ECO:0000313" key="10">
    <source>
        <dbReference type="Proteomes" id="UP000515156"/>
    </source>
</evidence>
<comment type="pathway">
    <text evidence="6">Amino-acid degradation; L-kynurenine degradation; kynurenate from L-kynurenine: step 1/2.</text>
</comment>
<proteinExistence type="inferred from homology"/>
<evidence type="ECO:0000256" key="6">
    <source>
        <dbReference type="ARBA" id="ARBA00024016"/>
    </source>
</evidence>
<feature type="non-terminal residue" evidence="11">
    <location>
        <position position="1"/>
    </location>
</feature>
<keyword evidence="10" id="KW-1185">Reference proteome</keyword>
<dbReference type="GO" id="GO:0005739">
    <property type="term" value="C:mitochondrion"/>
    <property type="evidence" value="ECO:0007669"/>
    <property type="project" value="TreeGrafter"/>
</dbReference>
<comment type="cofactor">
    <cofactor evidence="1">
        <name>pyridoxal 5'-phosphate</name>
        <dbReference type="ChEBI" id="CHEBI:597326"/>
    </cofactor>
</comment>